<evidence type="ECO:0000313" key="1">
    <source>
        <dbReference type="EMBL" id="VDM67371.1"/>
    </source>
</evidence>
<gene>
    <name evidence="1" type="ORF">SVUK_LOCUS2369</name>
</gene>
<dbReference type="InterPro" id="IPR036034">
    <property type="entry name" value="PDZ_sf"/>
</dbReference>
<dbReference type="InterPro" id="IPR040264">
    <property type="entry name" value="T15H9.4-like"/>
</dbReference>
<evidence type="ECO:0000313" key="2">
    <source>
        <dbReference type="Proteomes" id="UP000270094"/>
    </source>
</evidence>
<dbReference type="EMBL" id="UYYB01005322">
    <property type="protein sequence ID" value="VDM67371.1"/>
    <property type="molecule type" value="Genomic_DNA"/>
</dbReference>
<accession>A0A3P7I1P5</accession>
<evidence type="ECO:0008006" key="3">
    <source>
        <dbReference type="Google" id="ProtNLM"/>
    </source>
</evidence>
<reference evidence="1 2" key="1">
    <citation type="submission" date="2018-11" db="EMBL/GenBank/DDBJ databases">
        <authorList>
            <consortium name="Pathogen Informatics"/>
        </authorList>
    </citation>
    <scope>NUCLEOTIDE SEQUENCE [LARGE SCALE GENOMIC DNA]</scope>
</reference>
<proteinExistence type="predicted"/>
<sequence>MNQFGGKFIVQVIRFKRRPTIKPILPKGYQPVEGFEYEWTMLYLMRGMALGLDVRLIDRKVYVANIMPDSIASMSLLIGECIVDVEGELVTSIPQLTTSMVKAMDRNGQARLLVEEPGNDMLRNMLRAKIAVSIFANANFC</sequence>
<keyword evidence="2" id="KW-1185">Reference proteome</keyword>
<dbReference type="AlphaFoldDB" id="A0A3P7I1P5"/>
<dbReference type="SUPFAM" id="SSF50156">
    <property type="entry name" value="PDZ domain-like"/>
    <property type="match status" value="1"/>
</dbReference>
<dbReference type="PANTHER" id="PTHR31327">
    <property type="entry name" value="SPERM MEIOSIS PDZ DOMAIN CONTAINING PROTEINS-RELATED"/>
    <property type="match status" value="1"/>
</dbReference>
<organism evidence="1 2">
    <name type="scientific">Strongylus vulgaris</name>
    <name type="common">Blood worm</name>
    <dbReference type="NCBI Taxonomy" id="40348"/>
    <lineage>
        <taxon>Eukaryota</taxon>
        <taxon>Metazoa</taxon>
        <taxon>Ecdysozoa</taxon>
        <taxon>Nematoda</taxon>
        <taxon>Chromadorea</taxon>
        <taxon>Rhabditida</taxon>
        <taxon>Rhabditina</taxon>
        <taxon>Rhabditomorpha</taxon>
        <taxon>Strongyloidea</taxon>
        <taxon>Strongylidae</taxon>
        <taxon>Strongylus</taxon>
    </lineage>
</organism>
<dbReference type="Proteomes" id="UP000270094">
    <property type="component" value="Unassembled WGS sequence"/>
</dbReference>
<dbReference type="OrthoDB" id="5847145at2759"/>
<protein>
    <recommendedName>
        <fullName evidence="3">PDZ domain-containing protein</fullName>
    </recommendedName>
</protein>
<dbReference type="PANTHER" id="PTHR31327:SF7">
    <property type="entry name" value="PDZ DOMAIN-CONTAINING PROTEIN"/>
    <property type="match status" value="1"/>
</dbReference>
<name>A0A3P7I1P5_STRVU</name>